<feature type="transmembrane region" description="Helical" evidence="1">
    <location>
        <begin position="133"/>
        <end position="151"/>
    </location>
</feature>
<evidence type="ECO:0008006" key="4">
    <source>
        <dbReference type="Google" id="ProtNLM"/>
    </source>
</evidence>
<reference evidence="2 3" key="1">
    <citation type="submission" date="2020-06" db="EMBL/GenBank/DDBJ databases">
        <title>Genome sequence of Rhizobium sp strain ADMK78.</title>
        <authorList>
            <person name="Rahi P."/>
        </authorList>
    </citation>
    <scope>NUCLEOTIDE SEQUENCE [LARGE SCALE GENOMIC DNA]</scope>
    <source>
        <strain evidence="2 3">ADMK78</strain>
    </source>
</reference>
<keyword evidence="1" id="KW-0472">Membrane</keyword>
<keyword evidence="3" id="KW-1185">Reference proteome</keyword>
<dbReference type="EMBL" id="CP058350">
    <property type="protein sequence ID" value="QLF71425.1"/>
    <property type="molecule type" value="Genomic_DNA"/>
</dbReference>
<feature type="transmembrane region" description="Helical" evidence="1">
    <location>
        <begin position="41"/>
        <end position="60"/>
    </location>
</feature>
<name>A0ABX6QT99_9HYPH</name>
<proteinExistence type="predicted"/>
<keyword evidence="1" id="KW-1133">Transmembrane helix</keyword>
<gene>
    <name evidence="2" type="ORF">FE840_014565</name>
</gene>
<evidence type="ECO:0000256" key="1">
    <source>
        <dbReference type="SAM" id="Phobius"/>
    </source>
</evidence>
<evidence type="ECO:0000313" key="2">
    <source>
        <dbReference type="EMBL" id="QLF71425.1"/>
    </source>
</evidence>
<dbReference type="Proteomes" id="UP000308530">
    <property type="component" value="Chromosome"/>
</dbReference>
<feature type="transmembrane region" description="Helical" evidence="1">
    <location>
        <begin position="6"/>
        <end position="29"/>
    </location>
</feature>
<feature type="transmembrane region" description="Helical" evidence="1">
    <location>
        <begin position="106"/>
        <end position="127"/>
    </location>
</feature>
<keyword evidence="1" id="KW-0812">Transmembrane</keyword>
<organism evidence="2 3">
    <name type="scientific">Peteryoungia desertarenae</name>
    <dbReference type="NCBI Taxonomy" id="1813451"/>
    <lineage>
        <taxon>Bacteria</taxon>
        <taxon>Pseudomonadati</taxon>
        <taxon>Pseudomonadota</taxon>
        <taxon>Alphaproteobacteria</taxon>
        <taxon>Hyphomicrobiales</taxon>
        <taxon>Rhizobiaceae</taxon>
        <taxon>Peteryoungia</taxon>
    </lineage>
</organism>
<sequence>MPKVSLWLGGALGWGVAMSLSFLASLYIIGRPTGSHDSVLLVLYFTGAVLGWLVALPLLWQVPGRRPTETKFAAGFLLLGVATIAATAGLFALEYRLFYAQWHAPFLSRIWMFQFVFTSASAVYQFAVLGLPHYLPFGFGGLAAVAGLLAAHRR</sequence>
<feature type="transmembrane region" description="Helical" evidence="1">
    <location>
        <begin position="72"/>
        <end position="94"/>
    </location>
</feature>
<protein>
    <recommendedName>
        <fullName evidence="4">NADH dehydrogenase subunit 6</fullName>
    </recommendedName>
</protein>
<accession>A0ABX6QT99</accession>
<evidence type="ECO:0000313" key="3">
    <source>
        <dbReference type="Proteomes" id="UP000308530"/>
    </source>
</evidence>